<dbReference type="AlphaFoldDB" id="A0ABD3MPP8"/>
<dbReference type="InterPro" id="IPR006439">
    <property type="entry name" value="HAD-SF_hydro_IA"/>
</dbReference>
<keyword evidence="6" id="KW-1185">Reference proteome</keyword>
<organism evidence="5 6">
    <name type="scientific">Discostella pseudostelligera</name>
    <dbReference type="NCBI Taxonomy" id="259834"/>
    <lineage>
        <taxon>Eukaryota</taxon>
        <taxon>Sar</taxon>
        <taxon>Stramenopiles</taxon>
        <taxon>Ochrophyta</taxon>
        <taxon>Bacillariophyta</taxon>
        <taxon>Coscinodiscophyceae</taxon>
        <taxon>Thalassiosirophycidae</taxon>
        <taxon>Stephanodiscales</taxon>
        <taxon>Stephanodiscaceae</taxon>
        <taxon>Discostella</taxon>
    </lineage>
</organism>
<evidence type="ECO:0000256" key="3">
    <source>
        <dbReference type="ARBA" id="ARBA00023167"/>
    </source>
</evidence>
<evidence type="ECO:0000256" key="4">
    <source>
        <dbReference type="SAM" id="MobiDB-lite"/>
    </source>
</evidence>
<sequence length="243" mass="26277">MSSSYQNPVGNSKAAKFVASNPLAPLANPFAGVVDDNDTALQNEVANNVQQRLEKAMETLKEKHRTGTNEVDDVDRAPTGDDKKNTELMVEALMKHDAGRYVEGGICLGRVKGTYLSDVIPMLDWCKENDIKVCIYSSGSIAAQKLLFGHTTNGDISSFFSGHFDTTAGSKRESESYATIAKELGVKTKDVIFVSDLEAEIEAADQAGMKAVVAVRPGNAPLNRTTKEKYPVVRSLLQLCGTD</sequence>
<dbReference type="GO" id="GO:0016787">
    <property type="term" value="F:hydrolase activity"/>
    <property type="evidence" value="ECO:0007669"/>
    <property type="project" value="UniProtKB-KW"/>
</dbReference>
<evidence type="ECO:0000313" key="6">
    <source>
        <dbReference type="Proteomes" id="UP001530293"/>
    </source>
</evidence>
<feature type="region of interest" description="Disordered" evidence="4">
    <location>
        <begin position="62"/>
        <end position="82"/>
    </location>
</feature>
<reference evidence="5 6" key="1">
    <citation type="submission" date="2024-10" db="EMBL/GenBank/DDBJ databases">
        <title>Updated reference genomes for cyclostephanoid diatoms.</title>
        <authorList>
            <person name="Roberts W.R."/>
            <person name="Alverson A.J."/>
        </authorList>
    </citation>
    <scope>NUCLEOTIDE SEQUENCE [LARGE SCALE GENOMIC DNA]</scope>
    <source>
        <strain evidence="5 6">AJA232-27</strain>
    </source>
</reference>
<dbReference type="SUPFAM" id="SSF56784">
    <property type="entry name" value="HAD-like"/>
    <property type="match status" value="1"/>
</dbReference>
<dbReference type="InterPro" id="IPR023943">
    <property type="entry name" value="Enolase-ppase_E1"/>
</dbReference>
<dbReference type="Pfam" id="PF00702">
    <property type="entry name" value="Hydrolase"/>
    <property type="match status" value="1"/>
</dbReference>
<name>A0ABD3MPP8_9STRA</name>
<dbReference type="PANTHER" id="PTHR20371:SF1">
    <property type="entry name" value="ENOLASE-PHOSPHATASE E1"/>
    <property type="match status" value="1"/>
</dbReference>
<dbReference type="Gene3D" id="3.40.50.1000">
    <property type="entry name" value="HAD superfamily/HAD-like"/>
    <property type="match status" value="1"/>
</dbReference>
<dbReference type="NCBIfam" id="TIGR01509">
    <property type="entry name" value="HAD-SF-IA-v3"/>
    <property type="match status" value="1"/>
</dbReference>
<dbReference type="InterPro" id="IPR023214">
    <property type="entry name" value="HAD_sf"/>
</dbReference>
<dbReference type="PANTHER" id="PTHR20371">
    <property type="entry name" value="ENOLASE-PHOSPHATASE E1"/>
    <property type="match status" value="1"/>
</dbReference>
<gene>
    <name evidence="5" type="ORF">ACHAWU_003814</name>
</gene>
<accession>A0ABD3MPP8</accession>
<evidence type="ECO:0000256" key="2">
    <source>
        <dbReference type="ARBA" id="ARBA00022801"/>
    </source>
</evidence>
<evidence type="ECO:0000313" key="5">
    <source>
        <dbReference type="EMBL" id="KAL3764954.1"/>
    </source>
</evidence>
<comment type="caution">
    <text evidence="5">The sequence shown here is derived from an EMBL/GenBank/DDBJ whole genome shotgun (WGS) entry which is preliminary data.</text>
</comment>
<keyword evidence="1" id="KW-0028">Amino-acid biosynthesis</keyword>
<keyword evidence="3" id="KW-0486">Methionine biosynthesis</keyword>
<dbReference type="GO" id="GO:0009086">
    <property type="term" value="P:methionine biosynthetic process"/>
    <property type="evidence" value="ECO:0007669"/>
    <property type="project" value="UniProtKB-KW"/>
</dbReference>
<protein>
    <recommendedName>
        <fullName evidence="7">Enolase-phosphatase E1</fullName>
    </recommendedName>
</protein>
<dbReference type="NCBIfam" id="TIGR01691">
    <property type="entry name" value="enolase-ppase"/>
    <property type="match status" value="1"/>
</dbReference>
<evidence type="ECO:0000256" key="1">
    <source>
        <dbReference type="ARBA" id="ARBA00022605"/>
    </source>
</evidence>
<keyword evidence="2" id="KW-0378">Hydrolase</keyword>
<evidence type="ECO:0008006" key="7">
    <source>
        <dbReference type="Google" id="ProtNLM"/>
    </source>
</evidence>
<proteinExistence type="predicted"/>
<dbReference type="EMBL" id="JALLBG020000100">
    <property type="protein sequence ID" value="KAL3764954.1"/>
    <property type="molecule type" value="Genomic_DNA"/>
</dbReference>
<dbReference type="NCBIfam" id="TIGR01549">
    <property type="entry name" value="HAD-SF-IA-v1"/>
    <property type="match status" value="1"/>
</dbReference>
<dbReference type="Proteomes" id="UP001530293">
    <property type="component" value="Unassembled WGS sequence"/>
</dbReference>
<dbReference type="InterPro" id="IPR036412">
    <property type="entry name" value="HAD-like_sf"/>
</dbReference>